<reference evidence="7 8" key="1">
    <citation type="submission" date="2018-04" db="EMBL/GenBank/DDBJ databases">
        <title>Genomic Encyclopedia of Archaeal and Bacterial Type Strains, Phase II (KMG-II): from individual species to whole genera.</title>
        <authorList>
            <person name="Goeker M."/>
        </authorList>
    </citation>
    <scope>NUCLEOTIDE SEQUENCE [LARGE SCALE GENOMIC DNA]</scope>
    <source>
        <strain evidence="7 8">DSM 5822</strain>
    </source>
</reference>
<dbReference type="RefSeq" id="WP_107866733.1">
    <property type="nucleotide sequence ID" value="NZ_QAON01000018.1"/>
</dbReference>
<dbReference type="NCBIfam" id="TIGR04350">
    <property type="entry name" value="C_S_lyase_PatB"/>
    <property type="match status" value="1"/>
</dbReference>
<dbReference type="SUPFAM" id="SSF53383">
    <property type="entry name" value="PLP-dependent transferases"/>
    <property type="match status" value="1"/>
</dbReference>
<dbReference type="InterPro" id="IPR015424">
    <property type="entry name" value="PyrdxlP-dep_Trfase"/>
</dbReference>
<feature type="domain" description="Aminotransferase class I/classII large" evidence="6">
    <location>
        <begin position="30"/>
        <end position="382"/>
    </location>
</feature>
<name>A0A2T5IUE0_9GAMM</name>
<dbReference type="InterPro" id="IPR027619">
    <property type="entry name" value="C-S_lyase_PatB-like"/>
</dbReference>
<keyword evidence="4 7" id="KW-0456">Lyase</keyword>
<protein>
    <recommendedName>
        <fullName evidence="2">cysteine-S-conjugate beta-lyase</fullName>
        <ecNumber evidence="2">4.4.1.13</ecNumber>
    </recommendedName>
</protein>
<dbReference type="Gene3D" id="3.40.640.10">
    <property type="entry name" value="Type I PLP-dependent aspartate aminotransferase-like (Major domain)"/>
    <property type="match status" value="1"/>
</dbReference>
<dbReference type="PANTHER" id="PTHR43525">
    <property type="entry name" value="PROTEIN MALY"/>
    <property type="match status" value="1"/>
</dbReference>
<dbReference type="GO" id="GO:0030170">
    <property type="term" value="F:pyridoxal phosphate binding"/>
    <property type="evidence" value="ECO:0007669"/>
    <property type="project" value="InterPro"/>
</dbReference>
<dbReference type="Pfam" id="PF00155">
    <property type="entry name" value="Aminotran_1_2"/>
    <property type="match status" value="1"/>
</dbReference>
<dbReference type="InterPro" id="IPR004839">
    <property type="entry name" value="Aminotransferase_I/II_large"/>
</dbReference>
<keyword evidence="3" id="KW-0663">Pyridoxal phosphate</keyword>
<dbReference type="EC" id="4.4.1.13" evidence="2"/>
<dbReference type="Proteomes" id="UP000244223">
    <property type="component" value="Unassembled WGS sequence"/>
</dbReference>
<evidence type="ECO:0000256" key="5">
    <source>
        <dbReference type="ARBA" id="ARBA00037974"/>
    </source>
</evidence>
<sequence>MSYNFDHILNHHQQNSIKHNANRQFFGTDDVLPLWVADMDFAVAPAISQAIQQRSQYPIFGYTFYPETMYQALINWFSQRHGWQINRQQIMMTNGVVTAIHAVIQALTQIGDKIIIQPPVYPPFFSSVTTCQRQLLLNPLRYQDNDYVIDFEHLEYCAKQGAKMLIFCSPHNPVGRVWTKAELEQLLSITRRYQLIILSDEIHADLVYQPHQHIPLATLAHKDDVLVTAIAPSKSFNIAGLMLSSLVVSHAPSQHAINQVLHGLHLGNSNPFSIVAFEAAYAHGADWLNAVLGYLQANRDFALDFIAQHCPRLSAISPQGTYLLWLNCQQLGLNNQQLRQLFTHQAKVALNAGDTFGEIGSGFMRLNFALPRVQLAEALRRIEGVIG</sequence>
<evidence type="ECO:0000256" key="3">
    <source>
        <dbReference type="ARBA" id="ARBA00022898"/>
    </source>
</evidence>
<accession>A0A2T5IUE0</accession>
<organism evidence="7 8">
    <name type="scientific">Agitococcus lubricus</name>
    <dbReference type="NCBI Taxonomy" id="1077255"/>
    <lineage>
        <taxon>Bacteria</taxon>
        <taxon>Pseudomonadati</taxon>
        <taxon>Pseudomonadota</taxon>
        <taxon>Gammaproteobacteria</taxon>
        <taxon>Moraxellales</taxon>
        <taxon>Moraxellaceae</taxon>
        <taxon>Agitococcus</taxon>
    </lineage>
</organism>
<gene>
    <name evidence="7" type="ORF">C8N29_11810</name>
</gene>
<dbReference type="EMBL" id="QAON01000018">
    <property type="protein sequence ID" value="PTQ87515.1"/>
    <property type="molecule type" value="Genomic_DNA"/>
</dbReference>
<dbReference type="GO" id="GO:0047804">
    <property type="term" value="F:cysteine-S-conjugate beta-lyase activity"/>
    <property type="evidence" value="ECO:0007669"/>
    <property type="project" value="UniProtKB-EC"/>
</dbReference>
<comment type="caution">
    <text evidence="7">The sequence shown here is derived from an EMBL/GenBank/DDBJ whole genome shotgun (WGS) entry which is preliminary data.</text>
</comment>
<comment type="similarity">
    <text evidence="5">Belongs to the class-II pyridoxal-phosphate-dependent aminotransferase family. MalY/PatB cystathionine beta-lyase subfamily.</text>
</comment>
<dbReference type="PANTHER" id="PTHR43525:SF1">
    <property type="entry name" value="PROTEIN MALY"/>
    <property type="match status" value="1"/>
</dbReference>
<dbReference type="OrthoDB" id="9802872at2"/>
<dbReference type="Gene3D" id="3.90.1150.10">
    <property type="entry name" value="Aspartate Aminotransferase, domain 1"/>
    <property type="match status" value="1"/>
</dbReference>
<dbReference type="InterPro" id="IPR015421">
    <property type="entry name" value="PyrdxlP-dep_Trfase_major"/>
</dbReference>
<evidence type="ECO:0000256" key="2">
    <source>
        <dbReference type="ARBA" id="ARBA00012224"/>
    </source>
</evidence>
<evidence type="ECO:0000256" key="1">
    <source>
        <dbReference type="ARBA" id="ARBA00001933"/>
    </source>
</evidence>
<dbReference type="InterPro" id="IPR015422">
    <property type="entry name" value="PyrdxlP-dep_Trfase_small"/>
</dbReference>
<evidence type="ECO:0000259" key="6">
    <source>
        <dbReference type="Pfam" id="PF00155"/>
    </source>
</evidence>
<dbReference type="AlphaFoldDB" id="A0A2T5IUE0"/>
<dbReference type="CDD" id="cd00609">
    <property type="entry name" value="AAT_like"/>
    <property type="match status" value="1"/>
</dbReference>
<keyword evidence="8" id="KW-1185">Reference proteome</keyword>
<dbReference type="InterPro" id="IPR051798">
    <property type="entry name" value="Class-II_PLP-Dep_Aminotrans"/>
</dbReference>
<comment type="cofactor">
    <cofactor evidence="1">
        <name>pyridoxal 5'-phosphate</name>
        <dbReference type="ChEBI" id="CHEBI:597326"/>
    </cofactor>
</comment>
<evidence type="ECO:0000313" key="7">
    <source>
        <dbReference type="EMBL" id="PTQ87515.1"/>
    </source>
</evidence>
<evidence type="ECO:0000313" key="8">
    <source>
        <dbReference type="Proteomes" id="UP000244223"/>
    </source>
</evidence>
<proteinExistence type="inferred from homology"/>
<evidence type="ECO:0000256" key="4">
    <source>
        <dbReference type="ARBA" id="ARBA00023239"/>
    </source>
</evidence>